<evidence type="ECO:0000313" key="2">
    <source>
        <dbReference type="Proteomes" id="UP001222296"/>
    </source>
</evidence>
<name>A0AAJ6ACC9_GLAPU</name>
<dbReference type="Proteomes" id="UP001222296">
    <property type="component" value="Chromosome"/>
</dbReference>
<proteinExistence type="predicted"/>
<accession>A0AAJ6ACC9</accession>
<dbReference type="RefSeq" id="WP_026917137.1">
    <property type="nucleotide sequence ID" value="NZ_CP121769.1"/>
</dbReference>
<gene>
    <name evidence="1" type="ORF">QBL01_09380</name>
</gene>
<evidence type="ECO:0000313" key="1">
    <source>
        <dbReference type="EMBL" id="WGE09455.1"/>
    </source>
</evidence>
<reference evidence="1" key="1">
    <citation type="submission" date="2023-04" db="EMBL/GenBank/DDBJ databases">
        <title>Molecular characterization of the Integrative and Conjugative elements harboring multidrug-resistance gene from Glaesserella (Haemophilus) parasuis.</title>
        <authorList>
            <person name="Che Y."/>
            <person name="Zhou L."/>
        </authorList>
    </citation>
    <scope>NUCLEOTIDE SEQUENCE</scope>
    <source>
        <strain evidence="1">Z44</strain>
    </source>
</reference>
<evidence type="ECO:0008006" key="3">
    <source>
        <dbReference type="Google" id="ProtNLM"/>
    </source>
</evidence>
<dbReference type="AlphaFoldDB" id="A0AAJ6ACC9"/>
<dbReference type="EMBL" id="CP121769">
    <property type="protein sequence ID" value="WGE09455.1"/>
    <property type="molecule type" value="Genomic_DNA"/>
</dbReference>
<sequence>MQIDLNISPQKIEQLLLVTKPGEEVLFTHGGKVIAQLNMVQTGVKKKRQAGRLVGQGIKLDERFFESLDEEELKLW</sequence>
<organism evidence="1 2">
    <name type="scientific">Glaesserella parasuis</name>
    <name type="common">Haemophilus parasuis</name>
    <dbReference type="NCBI Taxonomy" id="738"/>
    <lineage>
        <taxon>Bacteria</taxon>
        <taxon>Pseudomonadati</taxon>
        <taxon>Pseudomonadota</taxon>
        <taxon>Gammaproteobacteria</taxon>
        <taxon>Pasteurellales</taxon>
        <taxon>Pasteurellaceae</taxon>
        <taxon>Glaesserella</taxon>
    </lineage>
</organism>
<protein>
    <recommendedName>
        <fullName evidence="3">Type II toxin-antitoxin system prevent-host-death family antitoxin</fullName>
    </recommendedName>
</protein>